<proteinExistence type="predicted"/>
<dbReference type="Proteomes" id="UP000267524">
    <property type="component" value="Unassembled WGS sequence"/>
</dbReference>
<gene>
    <name evidence="1" type="ORF">D1632_06815</name>
</gene>
<evidence type="ECO:0000313" key="2">
    <source>
        <dbReference type="Proteomes" id="UP000267524"/>
    </source>
</evidence>
<dbReference type="RefSeq" id="WP_122546469.1">
    <property type="nucleotide sequence ID" value="NZ_QWIV01000013.1"/>
</dbReference>
<reference evidence="1 2" key="1">
    <citation type="submission" date="2018-08" db="EMBL/GenBank/DDBJ databases">
        <title>Chryseobacterium nematophagum: a novel matrix digesting pathogen of nematodes.</title>
        <authorList>
            <person name="Page A."/>
            <person name="Roberts M."/>
            <person name="Felix M.-A."/>
            <person name="Weir W."/>
        </authorList>
    </citation>
    <scope>NUCLEOTIDE SEQUENCE [LARGE SCALE GENOMIC DNA]</scope>
    <source>
        <strain evidence="1 2">JUb275</strain>
    </source>
</reference>
<dbReference type="AlphaFoldDB" id="A0A3M7L9C0"/>
<accession>A0A3M7L9C0</accession>
<organism evidence="1 2">
    <name type="scientific">Chryseobacterium nematophagum</name>
    <dbReference type="NCBI Taxonomy" id="2305228"/>
    <lineage>
        <taxon>Bacteria</taxon>
        <taxon>Pseudomonadati</taxon>
        <taxon>Bacteroidota</taxon>
        <taxon>Flavobacteriia</taxon>
        <taxon>Flavobacteriales</taxon>
        <taxon>Weeksellaceae</taxon>
        <taxon>Chryseobacterium group</taxon>
        <taxon>Chryseobacterium</taxon>
    </lineage>
</organism>
<dbReference type="EMBL" id="QWIV01000013">
    <property type="protein sequence ID" value="RMZ59348.1"/>
    <property type="molecule type" value="Genomic_DNA"/>
</dbReference>
<name>A0A3M7L9C0_9FLAO</name>
<comment type="caution">
    <text evidence="1">The sequence shown here is derived from an EMBL/GenBank/DDBJ whole genome shotgun (WGS) entry which is preliminary data.</text>
</comment>
<evidence type="ECO:0000313" key="1">
    <source>
        <dbReference type="EMBL" id="RMZ59348.1"/>
    </source>
</evidence>
<sequence length="123" mass="14518">MKTFDDLQSIWEDINIEPYTHDGENEITLMTAGDDGLVINIFNKDIDDDDSFHLYDVRIEHNESHNFEIKFSYNDDLETNILSGQHPINQEEYMMLLDIPNYGKRYFVKKSGPDYRPRPIKSI</sequence>
<keyword evidence="2" id="KW-1185">Reference proteome</keyword>
<protein>
    <submittedName>
        <fullName evidence="1">Uncharacterized protein</fullName>
    </submittedName>
</protein>